<keyword evidence="5 8" id="KW-0472">Membrane</keyword>
<dbReference type="GO" id="GO:0005886">
    <property type="term" value="C:plasma membrane"/>
    <property type="evidence" value="ECO:0007669"/>
    <property type="project" value="UniProtKB-SubCell"/>
</dbReference>
<keyword evidence="7" id="KW-0325">Glycoprotein</keyword>
<feature type="transmembrane region" description="Helical" evidence="8">
    <location>
        <begin position="920"/>
        <end position="944"/>
    </location>
</feature>
<sequence>MNLRRHLMWTALIVFALTVVESSLLMKHSLVKPRTPKPCFSCRSEDRPFAYPLIGYLVKLKDMVVKGINVLVTNVKENKINNNLLLFKPFRCNAGPFPKAEGNMGNKEFIFGIIETKKGTRDNVWICGVLMDLPKSDLMLIRTGACFVILLMTTGLAKRVKSFASRPRFRPLLKPLLEKKLLDKEKKKPLCGKCEELLLPPPPPPPPTIMLMPAGPPPCGAPPVPPILISPALPPSLCLPPPPPPAPLILPAPAPAPCLPAPPPMMFSLPPPSPFMFSAPPSPLMLPPPPAPIMLPAPSPCLPPAAPAPMILHAPQPAPLPCQCCLPPALPPAPAPFIISLVPPPPPPPLCAPPPPPPGIPMTAFMVPPPVPVTLEPKPLELPPPTFCSYQIKLTRQISQYGLSSTFSCNPYILDEVDNHKLQGVLYIAHKHEDEMLEKLSHQHFFAMYKWLVVGDRLPTALHKIRYDADVTFLEHGATNSTAANFSDTYIHPRDGVTIHPWAYWTAKQGFIVTQERERILRRQDLKKYPLRIATPIGHYSSERYNGTFVDWLEDEAISDQDPGIRSGYHTSMLLVEAVNAQDLLIENELWSARINNDSMIIMLSTGDADLAGGILRILLDRILILDYVVPIWPFRVGFIYVAERESSNNMYLEPFSPAVWWACLVMMCILALVQRITSKNRKEEDGALYTVLTTYLQQGILTKNIIIIPNPDVQHRNIVKPDASAVPECASGRWSFMVLSVSAMLVHAYYTSAIVSALMSTGKGGPDSLRALGDSKYAIASEEYDFMRYLFFDVETSWEDLEYLKRKKMTSRFYVEFNKGVELVEQGSTAFHSEYNQIYPHFKSFSDDNICKLQHVDTIPETLTWITSSKNGQWTGMLRIAGLWLLETGLGKRLVTRLRIPQPPCRAALLAERVKLGDVAPLLLLTIFGAILSLMVLGMEVMFSKAQKYGCRILRRKTQAEFRNYESNLSEIIEFE</sequence>
<dbReference type="Proteomes" id="UP000494106">
    <property type="component" value="Unassembled WGS sequence"/>
</dbReference>
<evidence type="ECO:0000256" key="5">
    <source>
        <dbReference type="ARBA" id="ARBA00023136"/>
    </source>
</evidence>
<dbReference type="PANTHER" id="PTHR42643">
    <property type="entry name" value="IONOTROPIC RECEPTOR 20A-RELATED"/>
    <property type="match status" value="1"/>
</dbReference>
<evidence type="ECO:0000256" key="2">
    <source>
        <dbReference type="ARBA" id="ARBA00022475"/>
    </source>
</evidence>
<evidence type="ECO:0000256" key="3">
    <source>
        <dbReference type="ARBA" id="ARBA00022692"/>
    </source>
</evidence>
<dbReference type="AlphaFoldDB" id="A0A8S1B310"/>
<evidence type="ECO:0000256" key="4">
    <source>
        <dbReference type="ARBA" id="ARBA00022989"/>
    </source>
</evidence>
<keyword evidence="9" id="KW-0732">Signal</keyword>
<proteinExistence type="predicted"/>
<dbReference type="PANTHER" id="PTHR42643:SF32">
    <property type="entry name" value="IONOTROPIC RECEPTOR 31A, ISOFORM C-RELATED"/>
    <property type="match status" value="1"/>
</dbReference>
<comment type="caution">
    <text evidence="10">The sequence shown here is derived from an EMBL/GenBank/DDBJ whole genome shotgun (WGS) entry which is preliminary data.</text>
</comment>
<evidence type="ECO:0000256" key="7">
    <source>
        <dbReference type="ARBA" id="ARBA00023180"/>
    </source>
</evidence>
<dbReference type="OrthoDB" id="7371345at2759"/>
<evidence type="ECO:0000256" key="1">
    <source>
        <dbReference type="ARBA" id="ARBA00004651"/>
    </source>
</evidence>
<dbReference type="InterPro" id="IPR052192">
    <property type="entry name" value="Insect_Ionotropic_Sensory_Rcpt"/>
</dbReference>
<gene>
    <name evidence="10" type="ORF">APLA_LOCUS15641</name>
</gene>
<keyword evidence="11" id="KW-1185">Reference proteome</keyword>
<evidence type="ECO:0000313" key="10">
    <source>
        <dbReference type="EMBL" id="CAB3256911.1"/>
    </source>
</evidence>
<accession>A0A8S1B310</accession>
<evidence type="ECO:0000256" key="8">
    <source>
        <dbReference type="SAM" id="Phobius"/>
    </source>
</evidence>
<name>A0A8S1B310_ARCPL</name>
<evidence type="ECO:0008006" key="12">
    <source>
        <dbReference type="Google" id="ProtNLM"/>
    </source>
</evidence>
<feature type="signal peptide" evidence="9">
    <location>
        <begin position="1"/>
        <end position="22"/>
    </location>
</feature>
<keyword evidence="3 8" id="KW-0812">Transmembrane</keyword>
<protein>
    <recommendedName>
        <fullName evidence="12">Ionotropic receptor</fullName>
    </recommendedName>
</protein>
<evidence type="ECO:0000313" key="11">
    <source>
        <dbReference type="Proteomes" id="UP000494106"/>
    </source>
</evidence>
<feature type="chain" id="PRO_5035737134" description="Ionotropic receptor" evidence="9">
    <location>
        <begin position="23"/>
        <end position="977"/>
    </location>
</feature>
<keyword evidence="6" id="KW-0675">Receptor</keyword>
<keyword evidence="2" id="KW-1003">Cell membrane</keyword>
<keyword evidence="4 8" id="KW-1133">Transmembrane helix</keyword>
<dbReference type="SUPFAM" id="SSF53850">
    <property type="entry name" value="Periplasmic binding protein-like II"/>
    <property type="match status" value="1"/>
</dbReference>
<reference evidence="10 11" key="1">
    <citation type="submission" date="2020-04" db="EMBL/GenBank/DDBJ databases">
        <authorList>
            <person name="Wallbank WR R."/>
            <person name="Pardo Diaz C."/>
            <person name="Kozak K."/>
            <person name="Martin S."/>
            <person name="Jiggins C."/>
            <person name="Moest M."/>
            <person name="Warren A I."/>
            <person name="Byers J.R.P. K."/>
            <person name="Montejo-Kovacevich G."/>
            <person name="Yen C E."/>
        </authorList>
    </citation>
    <scope>NUCLEOTIDE SEQUENCE [LARGE SCALE GENOMIC DNA]</scope>
</reference>
<evidence type="ECO:0000256" key="9">
    <source>
        <dbReference type="SAM" id="SignalP"/>
    </source>
</evidence>
<comment type="subcellular location">
    <subcellularLocation>
        <location evidence="1">Cell membrane</location>
        <topology evidence="1">Multi-pass membrane protein</topology>
    </subcellularLocation>
</comment>
<dbReference type="EMBL" id="CADEBC010000587">
    <property type="protein sequence ID" value="CAB3256911.1"/>
    <property type="molecule type" value="Genomic_DNA"/>
</dbReference>
<organism evidence="10 11">
    <name type="scientific">Arctia plantaginis</name>
    <name type="common">Wood tiger moth</name>
    <name type="synonym">Phalaena plantaginis</name>
    <dbReference type="NCBI Taxonomy" id="874455"/>
    <lineage>
        <taxon>Eukaryota</taxon>
        <taxon>Metazoa</taxon>
        <taxon>Ecdysozoa</taxon>
        <taxon>Arthropoda</taxon>
        <taxon>Hexapoda</taxon>
        <taxon>Insecta</taxon>
        <taxon>Pterygota</taxon>
        <taxon>Neoptera</taxon>
        <taxon>Endopterygota</taxon>
        <taxon>Lepidoptera</taxon>
        <taxon>Glossata</taxon>
        <taxon>Ditrysia</taxon>
        <taxon>Noctuoidea</taxon>
        <taxon>Erebidae</taxon>
        <taxon>Arctiinae</taxon>
        <taxon>Arctia</taxon>
    </lineage>
</organism>
<evidence type="ECO:0000256" key="6">
    <source>
        <dbReference type="ARBA" id="ARBA00023170"/>
    </source>
</evidence>